<reference evidence="1" key="1">
    <citation type="journal article" date="2014" name="Int. J. Syst. Evol. Microbiol.">
        <title>Complete genome sequence of Corynebacterium casei LMG S-19264T (=DSM 44701T), isolated from a smear-ripened cheese.</title>
        <authorList>
            <consortium name="US DOE Joint Genome Institute (JGI-PGF)"/>
            <person name="Walter F."/>
            <person name="Albersmeier A."/>
            <person name="Kalinowski J."/>
            <person name="Ruckert C."/>
        </authorList>
    </citation>
    <scope>NUCLEOTIDE SEQUENCE</scope>
    <source>
        <strain evidence="1">JCM 14719</strain>
    </source>
</reference>
<name>A0A8J3BBJ7_9BACI</name>
<dbReference type="AlphaFoldDB" id="A0A8J3BBJ7"/>
<dbReference type="RefSeq" id="WP_172673498.1">
    <property type="nucleotide sequence ID" value="NZ_BMOF01000018.1"/>
</dbReference>
<gene>
    <name evidence="1" type="ORF">GCM10007043_11450</name>
</gene>
<keyword evidence="2" id="KW-1185">Reference proteome</keyword>
<dbReference type="EMBL" id="BMOF01000018">
    <property type="protein sequence ID" value="GGJ99099.1"/>
    <property type="molecule type" value="Genomic_DNA"/>
</dbReference>
<organism evidence="1 2">
    <name type="scientific">Calditerricola satsumensis</name>
    <dbReference type="NCBI Taxonomy" id="373054"/>
    <lineage>
        <taxon>Bacteria</taxon>
        <taxon>Bacillati</taxon>
        <taxon>Bacillota</taxon>
        <taxon>Bacilli</taxon>
        <taxon>Bacillales</taxon>
        <taxon>Bacillaceae</taxon>
        <taxon>Calditerricola</taxon>
    </lineage>
</organism>
<proteinExistence type="predicted"/>
<dbReference type="Proteomes" id="UP000637720">
    <property type="component" value="Unassembled WGS sequence"/>
</dbReference>
<protein>
    <submittedName>
        <fullName evidence="1">Uncharacterized protein</fullName>
    </submittedName>
</protein>
<accession>A0A8J3BBJ7</accession>
<evidence type="ECO:0000313" key="2">
    <source>
        <dbReference type="Proteomes" id="UP000637720"/>
    </source>
</evidence>
<sequence length="46" mass="5459">MDGTCYWCGHRLDGIHYVTFYEPDGRERNEPLCDECYAEWLESLKG</sequence>
<reference evidence="1" key="2">
    <citation type="submission" date="2020-09" db="EMBL/GenBank/DDBJ databases">
        <authorList>
            <person name="Sun Q."/>
            <person name="Ohkuma M."/>
        </authorList>
    </citation>
    <scope>NUCLEOTIDE SEQUENCE</scope>
    <source>
        <strain evidence="1">JCM 14719</strain>
    </source>
</reference>
<comment type="caution">
    <text evidence="1">The sequence shown here is derived from an EMBL/GenBank/DDBJ whole genome shotgun (WGS) entry which is preliminary data.</text>
</comment>
<evidence type="ECO:0000313" key="1">
    <source>
        <dbReference type="EMBL" id="GGJ99099.1"/>
    </source>
</evidence>